<feature type="transmembrane region" description="Helical" evidence="1">
    <location>
        <begin position="70"/>
        <end position="87"/>
    </location>
</feature>
<protein>
    <submittedName>
        <fullName evidence="2">Branched-chain amino acid ABC transporter</fullName>
    </submittedName>
</protein>
<keyword evidence="1" id="KW-0472">Membrane</keyword>
<feature type="transmembrane region" description="Helical" evidence="1">
    <location>
        <begin position="12"/>
        <end position="33"/>
    </location>
</feature>
<reference evidence="2 3" key="1">
    <citation type="submission" date="2017-09" db="EMBL/GenBank/DDBJ databases">
        <title>Bacterial strain isolated from the female urinary microbiota.</title>
        <authorList>
            <person name="Thomas-White K."/>
            <person name="Kumar N."/>
            <person name="Forster S."/>
            <person name="Putonti C."/>
            <person name="Lawley T."/>
            <person name="Wolfe A.J."/>
        </authorList>
    </citation>
    <scope>NUCLEOTIDE SEQUENCE [LARGE SCALE GENOMIC DNA]</scope>
    <source>
        <strain evidence="2 3">UMB0744</strain>
    </source>
</reference>
<organism evidence="2 3">
    <name type="scientific">Varibaculum cambriense</name>
    <dbReference type="NCBI Taxonomy" id="184870"/>
    <lineage>
        <taxon>Bacteria</taxon>
        <taxon>Bacillati</taxon>
        <taxon>Actinomycetota</taxon>
        <taxon>Actinomycetes</taxon>
        <taxon>Actinomycetales</taxon>
        <taxon>Actinomycetaceae</taxon>
        <taxon>Varibaculum</taxon>
    </lineage>
</organism>
<proteinExistence type="predicted"/>
<evidence type="ECO:0000313" key="3">
    <source>
        <dbReference type="Proteomes" id="UP000243201"/>
    </source>
</evidence>
<sequence length="113" mass="12191">MPKMNPLTYPYALGAIAVIWAVTYALRAFPFVALRGKEESPLVRLVATSMPLGVMVILVVYALMDTDFHALSSWVPAVGGILITAAIHWKWANAMASIVAGIATYWALGMLLA</sequence>
<comment type="caution">
    <text evidence="2">The sequence shown here is derived from an EMBL/GenBank/DDBJ whole genome shotgun (WGS) entry which is preliminary data.</text>
</comment>
<keyword evidence="1" id="KW-0812">Transmembrane</keyword>
<name>A0ABX4UNF4_9ACTO</name>
<evidence type="ECO:0000313" key="2">
    <source>
        <dbReference type="EMBL" id="PMB89239.1"/>
    </source>
</evidence>
<accession>A0ABX4UNF4</accession>
<evidence type="ECO:0000256" key="1">
    <source>
        <dbReference type="SAM" id="Phobius"/>
    </source>
</evidence>
<feature type="transmembrane region" description="Helical" evidence="1">
    <location>
        <begin position="45"/>
        <end position="64"/>
    </location>
</feature>
<keyword evidence="1" id="KW-1133">Transmembrane helix</keyword>
<dbReference type="Proteomes" id="UP000243201">
    <property type="component" value="Unassembled WGS sequence"/>
</dbReference>
<dbReference type="InterPro" id="IPR008407">
    <property type="entry name" value="Brnchd-chn_aa_trnsp_AzlD"/>
</dbReference>
<feature type="transmembrane region" description="Helical" evidence="1">
    <location>
        <begin position="94"/>
        <end position="112"/>
    </location>
</feature>
<dbReference type="EMBL" id="PNGC01000002">
    <property type="protein sequence ID" value="PMB89239.1"/>
    <property type="molecule type" value="Genomic_DNA"/>
</dbReference>
<keyword evidence="3" id="KW-1185">Reference proteome</keyword>
<gene>
    <name evidence="2" type="ORF">CJ240_05585</name>
</gene>
<dbReference type="Pfam" id="PF05437">
    <property type="entry name" value="AzlD"/>
    <property type="match status" value="1"/>
</dbReference>